<accession>A0ABN9SAK9</accession>
<feature type="non-terminal residue" evidence="1">
    <location>
        <position position="1"/>
    </location>
</feature>
<dbReference type="EMBL" id="CAUYUJ010010286">
    <property type="protein sequence ID" value="CAK0828981.1"/>
    <property type="molecule type" value="Genomic_DNA"/>
</dbReference>
<keyword evidence="2" id="KW-1185">Reference proteome</keyword>
<evidence type="ECO:0000313" key="2">
    <source>
        <dbReference type="Proteomes" id="UP001189429"/>
    </source>
</evidence>
<protein>
    <submittedName>
        <fullName evidence="1">Uncharacterized protein</fullName>
    </submittedName>
</protein>
<sequence length="231" mass="25219">VQQVHNVIRSEASRKLQDIAKSVGDAWSTRDFASAFSALRLLGASGKRHRQHKVLPAILGPDDELLPTVVQAHDHWLQHFAAQELAAVMPPDLFEAICDDKVGDLKGASRDIANIPTFAEFEKALRSTGNGAAGRFPSFRAPGPLPLTAVAVQANYPRAAAQKFIADQVGQITGWSRSWHAPWGVTELTPRQQLQVAVSNDLLQAMVELMCMMASVQTDLHRWLSLAISSL</sequence>
<evidence type="ECO:0000313" key="1">
    <source>
        <dbReference type="EMBL" id="CAK0828981.1"/>
    </source>
</evidence>
<comment type="caution">
    <text evidence="1">The sequence shown here is derived from an EMBL/GenBank/DDBJ whole genome shotgun (WGS) entry which is preliminary data.</text>
</comment>
<gene>
    <name evidence="1" type="ORF">PCOR1329_LOCUS28072</name>
</gene>
<dbReference type="Proteomes" id="UP001189429">
    <property type="component" value="Unassembled WGS sequence"/>
</dbReference>
<proteinExistence type="predicted"/>
<reference evidence="1" key="1">
    <citation type="submission" date="2023-10" db="EMBL/GenBank/DDBJ databases">
        <authorList>
            <person name="Chen Y."/>
            <person name="Shah S."/>
            <person name="Dougan E. K."/>
            <person name="Thang M."/>
            <person name="Chan C."/>
        </authorList>
    </citation>
    <scope>NUCLEOTIDE SEQUENCE [LARGE SCALE GENOMIC DNA]</scope>
</reference>
<name>A0ABN9SAK9_9DINO</name>
<organism evidence="1 2">
    <name type="scientific">Prorocentrum cordatum</name>
    <dbReference type="NCBI Taxonomy" id="2364126"/>
    <lineage>
        <taxon>Eukaryota</taxon>
        <taxon>Sar</taxon>
        <taxon>Alveolata</taxon>
        <taxon>Dinophyceae</taxon>
        <taxon>Prorocentrales</taxon>
        <taxon>Prorocentraceae</taxon>
        <taxon>Prorocentrum</taxon>
    </lineage>
</organism>